<organism evidence="3 4">
    <name type="scientific">Brooklawnia cerclae</name>
    <dbReference type="NCBI Taxonomy" id="349934"/>
    <lineage>
        <taxon>Bacteria</taxon>
        <taxon>Bacillati</taxon>
        <taxon>Actinomycetota</taxon>
        <taxon>Actinomycetes</taxon>
        <taxon>Propionibacteriales</taxon>
        <taxon>Propionibacteriaceae</taxon>
        <taxon>Brooklawnia</taxon>
    </lineage>
</organism>
<evidence type="ECO:0000256" key="2">
    <source>
        <dbReference type="SAM" id="Phobius"/>
    </source>
</evidence>
<reference evidence="3 4" key="1">
    <citation type="submission" date="2020-02" db="EMBL/GenBank/DDBJ databases">
        <title>Sequencing the genomes of 1000 actinobacteria strains.</title>
        <authorList>
            <person name="Klenk H.-P."/>
        </authorList>
    </citation>
    <scope>NUCLEOTIDE SEQUENCE [LARGE SCALE GENOMIC DNA]</scope>
    <source>
        <strain evidence="3 4">DSM 19609</strain>
    </source>
</reference>
<feature type="region of interest" description="Disordered" evidence="1">
    <location>
        <begin position="20"/>
        <end position="49"/>
    </location>
</feature>
<dbReference type="Proteomes" id="UP000749311">
    <property type="component" value="Unassembled WGS sequence"/>
</dbReference>
<evidence type="ECO:0000313" key="3">
    <source>
        <dbReference type="EMBL" id="NIH57548.1"/>
    </source>
</evidence>
<protein>
    <recommendedName>
        <fullName evidence="5">DUF2335 domain-containing protein</fullName>
    </recommendedName>
</protein>
<keyword evidence="2" id="KW-1133">Transmembrane helix</keyword>
<proteinExistence type="predicted"/>
<keyword evidence="2" id="KW-0812">Transmembrane</keyword>
<sequence length="149" mass="15637">MTDRNDDTDRRFRELIRAEFGNVAGANEPGDADPSPPFPHPSRRNVPLPDPIDYFNLSDAIDRAVPDDETEHWDPPVDASPIHLPRRAMVGGVIVAVGLLLGIAAMAGVRLPLAGGIATVACIGAGMALLLSTLPLGQGRDDGGDGAQL</sequence>
<gene>
    <name evidence="3" type="ORF">FB473_002193</name>
</gene>
<evidence type="ECO:0008006" key="5">
    <source>
        <dbReference type="Google" id="ProtNLM"/>
    </source>
</evidence>
<comment type="caution">
    <text evidence="3">The sequence shown here is derived from an EMBL/GenBank/DDBJ whole genome shotgun (WGS) entry which is preliminary data.</text>
</comment>
<evidence type="ECO:0000313" key="4">
    <source>
        <dbReference type="Proteomes" id="UP000749311"/>
    </source>
</evidence>
<evidence type="ECO:0000256" key="1">
    <source>
        <dbReference type="SAM" id="MobiDB-lite"/>
    </source>
</evidence>
<dbReference type="RefSeq" id="WP_167167438.1">
    <property type="nucleotide sequence ID" value="NZ_BAAAOO010000007.1"/>
</dbReference>
<dbReference type="EMBL" id="JAAMOZ010000001">
    <property type="protein sequence ID" value="NIH57548.1"/>
    <property type="molecule type" value="Genomic_DNA"/>
</dbReference>
<feature type="transmembrane region" description="Helical" evidence="2">
    <location>
        <begin position="113"/>
        <end position="131"/>
    </location>
</feature>
<accession>A0ABX0SJR0</accession>
<name>A0ABX0SJR0_9ACTN</name>
<feature type="transmembrane region" description="Helical" evidence="2">
    <location>
        <begin position="88"/>
        <end position="107"/>
    </location>
</feature>
<keyword evidence="2" id="KW-0472">Membrane</keyword>
<keyword evidence="4" id="KW-1185">Reference proteome</keyword>